<reference evidence="3 4" key="1">
    <citation type="journal article" date="2019" name="PLoS ONE">
        <title>Genomic analyses reveal an absence of contemporary introgressive admixture between fin whales and blue whales, despite known hybrids.</title>
        <authorList>
            <person name="Westbury M.V."/>
            <person name="Petersen B."/>
            <person name="Lorenzen E.D."/>
        </authorList>
    </citation>
    <scope>NUCLEOTIDE SEQUENCE [LARGE SCALE GENOMIC DNA]</scope>
    <source>
        <strain evidence="3">FinWhale-01</strain>
    </source>
</reference>
<evidence type="ECO:0000259" key="2">
    <source>
        <dbReference type="PROSITE" id="PS50853"/>
    </source>
</evidence>
<keyword evidence="1" id="KW-0677">Repeat</keyword>
<dbReference type="OrthoDB" id="6130531at2759"/>
<protein>
    <recommendedName>
        <fullName evidence="2">Fibronectin type-III domain-containing protein</fullName>
    </recommendedName>
</protein>
<feature type="domain" description="Fibronectin type-III" evidence="2">
    <location>
        <begin position="97"/>
        <end position="184"/>
    </location>
</feature>
<comment type="caution">
    <text evidence="3">The sequence shown here is derived from an EMBL/GenBank/DDBJ whole genome shotgun (WGS) entry which is preliminary data.</text>
</comment>
<gene>
    <name evidence="3" type="ORF">E2I00_004859</name>
</gene>
<dbReference type="InterPro" id="IPR036116">
    <property type="entry name" value="FN3_sf"/>
</dbReference>
<dbReference type="AlphaFoldDB" id="A0A643ATG8"/>
<dbReference type="PANTHER" id="PTHR46708:SF1">
    <property type="entry name" value="TENASCIN"/>
    <property type="match status" value="1"/>
</dbReference>
<dbReference type="SMART" id="SM00060">
    <property type="entry name" value="FN3"/>
    <property type="match status" value="2"/>
</dbReference>
<proteinExistence type="predicted"/>
<dbReference type="FunFam" id="2.60.40.10:FF:000346">
    <property type="entry name" value="Tenascin C"/>
    <property type="match status" value="1"/>
</dbReference>
<dbReference type="InterPro" id="IPR003961">
    <property type="entry name" value="FN3_dom"/>
</dbReference>
<accession>A0A643ATG8</accession>
<evidence type="ECO:0000313" key="4">
    <source>
        <dbReference type="Proteomes" id="UP000437017"/>
    </source>
</evidence>
<organism evidence="3 4">
    <name type="scientific">Balaenoptera physalus</name>
    <name type="common">Fin whale</name>
    <name type="synonym">Balaena physalus</name>
    <dbReference type="NCBI Taxonomy" id="9770"/>
    <lineage>
        <taxon>Eukaryota</taxon>
        <taxon>Metazoa</taxon>
        <taxon>Chordata</taxon>
        <taxon>Craniata</taxon>
        <taxon>Vertebrata</taxon>
        <taxon>Euteleostomi</taxon>
        <taxon>Mammalia</taxon>
        <taxon>Eutheria</taxon>
        <taxon>Laurasiatheria</taxon>
        <taxon>Artiodactyla</taxon>
        <taxon>Whippomorpha</taxon>
        <taxon>Cetacea</taxon>
        <taxon>Mysticeti</taxon>
        <taxon>Balaenopteridae</taxon>
        <taxon>Balaenoptera</taxon>
    </lineage>
</organism>
<dbReference type="Pfam" id="PF00041">
    <property type="entry name" value="fn3"/>
    <property type="match status" value="2"/>
</dbReference>
<dbReference type="GO" id="GO:0031175">
    <property type="term" value="P:neuron projection development"/>
    <property type="evidence" value="ECO:0007669"/>
    <property type="project" value="TreeGrafter"/>
</dbReference>
<evidence type="ECO:0000313" key="3">
    <source>
        <dbReference type="EMBL" id="KAB0336422.1"/>
    </source>
</evidence>
<dbReference type="Gene3D" id="2.60.40.10">
    <property type="entry name" value="Immunoglobulins"/>
    <property type="match status" value="2"/>
</dbReference>
<dbReference type="PROSITE" id="PS50853">
    <property type="entry name" value="FN3"/>
    <property type="match status" value="2"/>
</dbReference>
<evidence type="ECO:0000256" key="1">
    <source>
        <dbReference type="ARBA" id="ARBA00022737"/>
    </source>
</evidence>
<dbReference type="EMBL" id="SGJD01061456">
    <property type="protein sequence ID" value="KAB0336422.1"/>
    <property type="molecule type" value="Genomic_DNA"/>
</dbReference>
<dbReference type="CDD" id="cd00063">
    <property type="entry name" value="FN3"/>
    <property type="match status" value="2"/>
</dbReference>
<dbReference type="InterPro" id="IPR013783">
    <property type="entry name" value="Ig-like_fold"/>
</dbReference>
<dbReference type="GO" id="GO:0030155">
    <property type="term" value="P:regulation of cell adhesion"/>
    <property type="evidence" value="ECO:0007669"/>
    <property type="project" value="TreeGrafter"/>
</dbReference>
<dbReference type="GO" id="GO:0005615">
    <property type="term" value="C:extracellular space"/>
    <property type="evidence" value="ECO:0007669"/>
    <property type="project" value="TreeGrafter"/>
</dbReference>
<feature type="domain" description="Fibronectin type-III" evidence="2">
    <location>
        <begin position="4"/>
        <end position="96"/>
    </location>
</feature>
<dbReference type="PANTHER" id="PTHR46708">
    <property type="entry name" value="TENASCIN"/>
    <property type="match status" value="1"/>
</dbReference>
<name>A0A643ATG8_BALPH</name>
<dbReference type="InterPro" id="IPR050991">
    <property type="entry name" value="ECM_Regulatory_Proteins"/>
</dbReference>
<dbReference type="Proteomes" id="UP000437017">
    <property type="component" value="Unassembled WGS sequence"/>
</dbReference>
<feature type="non-terminal residue" evidence="3">
    <location>
        <position position="1"/>
    </location>
</feature>
<sequence length="197" mass="21476">EAPRLGEVTVSEVGWDALKLHWTAPEGAYEQFLIQVQETDTDEAAQNLTVPGGLRSVDLPGLKAATHYSVTIRGVTRDFSTTPLSVEVLTEEVPDLGNLTVTEVSWDALRLDWTSPDGIYEQFVIEIQEADLAQEARSLTVPGSLCSAEIPGLRAGTRYTITLRGKVRGRSTQPLAVEVITELGCGTFAFSVFRLQN</sequence>
<dbReference type="SUPFAM" id="SSF49265">
    <property type="entry name" value="Fibronectin type III"/>
    <property type="match status" value="2"/>
</dbReference>
<keyword evidence="4" id="KW-1185">Reference proteome</keyword>